<proteinExistence type="predicted"/>
<dbReference type="InterPro" id="IPR036259">
    <property type="entry name" value="MFS_trans_sf"/>
</dbReference>
<organism evidence="7 8">
    <name type="scientific">Beauveria asiatica</name>
    <dbReference type="NCBI Taxonomy" id="1069075"/>
    <lineage>
        <taxon>Eukaryota</taxon>
        <taxon>Fungi</taxon>
        <taxon>Dikarya</taxon>
        <taxon>Ascomycota</taxon>
        <taxon>Pezizomycotina</taxon>
        <taxon>Sordariomycetes</taxon>
        <taxon>Hypocreomycetidae</taxon>
        <taxon>Hypocreales</taxon>
        <taxon>Cordycipitaceae</taxon>
        <taxon>Beauveria</taxon>
    </lineage>
</organism>
<dbReference type="InterPro" id="IPR011701">
    <property type="entry name" value="MFS"/>
</dbReference>
<comment type="caution">
    <text evidence="7">The sequence shown here is derived from an EMBL/GenBank/DDBJ whole genome shotgun (WGS) entry which is preliminary data.</text>
</comment>
<dbReference type="GO" id="GO:0022857">
    <property type="term" value="F:transmembrane transporter activity"/>
    <property type="evidence" value="ECO:0007669"/>
    <property type="project" value="InterPro"/>
</dbReference>
<evidence type="ECO:0000313" key="8">
    <source>
        <dbReference type="Proteomes" id="UP001397290"/>
    </source>
</evidence>
<protein>
    <recommendedName>
        <fullName evidence="9">Cell surface receptor/MFS transporter</fullName>
    </recommendedName>
</protein>
<keyword evidence="4 6" id="KW-0472">Membrane</keyword>
<evidence type="ECO:0000256" key="1">
    <source>
        <dbReference type="ARBA" id="ARBA00004141"/>
    </source>
</evidence>
<reference evidence="7 8" key="1">
    <citation type="submission" date="2020-02" db="EMBL/GenBank/DDBJ databases">
        <title>Comparative genomics of the hypocrealean fungal genus Beauvera.</title>
        <authorList>
            <person name="Showalter D.N."/>
            <person name="Bushley K.E."/>
            <person name="Rehner S.A."/>
        </authorList>
    </citation>
    <scope>NUCLEOTIDE SEQUENCE [LARGE SCALE GENOMIC DNA]</scope>
    <source>
        <strain evidence="7 8">ARSEF4384</strain>
    </source>
</reference>
<dbReference type="GO" id="GO:0016020">
    <property type="term" value="C:membrane"/>
    <property type="evidence" value="ECO:0007669"/>
    <property type="project" value="UniProtKB-SubCell"/>
</dbReference>
<feature type="transmembrane region" description="Helical" evidence="6">
    <location>
        <begin position="194"/>
        <end position="213"/>
    </location>
</feature>
<gene>
    <name evidence="7" type="ORF">G3M48_008127</name>
</gene>
<dbReference type="PANTHER" id="PTHR10924:SF6">
    <property type="entry name" value="SOLUTE CARRIER FAMILY 49 MEMBER A3"/>
    <property type="match status" value="1"/>
</dbReference>
<accession>A0AAW0S8X5</accession>
<feature type="transmembrane region" description="Helical" evidence="6">
    <location>
        <begin position="446"/>
        <end position="466"/>
    </location>
</feature>
<dbReference type="EMBL" id="JAAHCF010000006">
    <property type="protein sequence ID" value="KAK8150798.1"/>
    <property type="molecule type" value="Genomic_DNA"/>
</dbReference>
<dbReference type="SUPFAM" id="SSF103473">
    <property type="entry name" value="MFS general substrate transporter"/>
    <property type="match status" value="1"/>
</dbReference>
<dbReference type="Gene3D" id="1.20.1250.20">
    <property type="entry name" value="MFS general substrate transporter like domains"/>
    <property type="match status" value="1"/>
</dbReference>
<feature type="compositionally biased region" description="Basic and acidic residues" evidence="5">
    <location>
        <begin position="1"/>
        <end position="12"/>
    </location>
</feature>
<dbReference type="AlphaFoldDB" id="A0AAW0S8X5"/>
<feature type="transmembrane region" description="Helical" evidence="6">
    <location>
        <begin position="131"/>
        <end position="149"/>
    </location>
</feature>
<evidence type="ECO:0000256" key="4">
    <source>
        <dbReference type="ARBA" id="ARBA00023136"/>
    </source>
</evidence>
<feature type="transmembrane region" description="Helical" evidence="6">
    <location>
        <begin position="375"/>
        <end position="395"/>
    </location>
</feature>
<feature type="transmembrane region" description="Helical" evidence="6">
    <location>
        <begin position="225"/>
        <end position="246"/>
    </location>
</feature>
<dbReference type="Proteomes" id="UP001397290">
    <property type="component" value="Unassembled WGS sequence"/>
</dbReference>
<dbReference type="Pfam" id="PF07690">
    <property type="entry name" value="MFS_1"/>
    <property type="match status" value="1"/>
</dbReference>
<feature type="transmembrane region" description="Helical" evidence="6">
    <location>
        <begin position="161"/>
        <end position="182"/>
    </location>
</feature>
<evidence type="ECO:0000256" key="6">
    <source>
        <dbReference type="SAM" id="Phobius"/>
    </source>
</evidence>
<name>A0AAW0S8X5_9HYPO</name>
<evidence type="ECO:0000313" key="7">
    <source>
        <dbReference type="EMBL" id="KAK8150798.1"/>
    </source>
</evidence>
<feature type="transmembrane region" description="Helical" evidence="6">
    <location>
        <begin position="315"/>
        <end position="336"/>
    </location>
</feature>
<feature type="transmembrane region" description="Helical" evidence="6">
    <location>
        <begin position="48"/>
        <end position="68"/>
    </location>
</feature>
<sequence length="491" mass="52571">MDRDTQRPEGKLDSPIYSSHEQPETDRRLTSSSAATPATQYRTYKRRWFGLLQLVLMNIVVSWCPAKLSSPPAPSALTKLQWLSYAPVADKSASYYGVSNNDINWISIAFFFAFVVATVPAIIALHRSPRIAIIVSAVLMLVGNWIRYAGSKHRSGGNYGYAMGGTIVIGLAQPFVLGAPSAYSDLWFTTRGRLAATAVTSLANPFGSALGQLINPLWVSSTGDISNMVLYVAIIASVACVPALAIPSRPPTPPGPTGETPKIELRASARAVLSSLELWLMLIPFFVFVGFFNSFNSLLNQILVPYGFTDDEAGVGGAVSIGVGIVTAAITSPLIARFHSLILSIKILIPILGLSYLVLLWMPETHDAGGVAGPYVIMAVLGASSFALVPVALEFLTEVSHPLGPEVTSTVAWAGGQIFGAVFLIIGNHLVDGDNGDPPHNMKRYLIFQAVVCMVVVPVPLMLGLFGRKEKVVLRRFKGDTAPSESSLSQA</sequence>
<keyword evidence="2 6" id="KW-0812">Transmembrane</keyword>
<keyword evidence="8" id="KW-1185">Reference proteome</keyword>
<evidence type="ECO:0000256" key="5">
    <source>
        <dbReference type="SAM" id="MobiDB-lite"/>
    </source>
</evidence>
<feature type="transmembrane region" description="Helical" evidence="6">
    <location>
        <begin position="343"/>
        <end position="363"/>
    </location>
</feature>
<keyword evidence="3 6" id="KW-1133">Transmembrane helix</keyword>
<dbReference type="PANTHER" id="PTHR10924">
    <property type="entry name" value="MAJOR FACILITATOR SUPERFAMILY PROTEIN-RELATED"/>
    <property type="match status" value="1"/>
</dbReference>
<feature type="transmembrane region" description="Helical" evidence="6">
    <location>
        <begin position="103"/>
        <end position="124"/>
    </location>
</feature>
<evidence type="ECO:0008006" key="9">
    <source>
        <dbReference type="Google" id="ProtNLM"/>
    </source>
</evidence>
<feature type="transmembrane region" description="Helical" evidence="6">
    <location>
        <begin position="276"/>
        <end position="295"/>
    </location>
</feature>
<dbReference type="InterPro" id="IPR049680">
    <property type="entry name" value="FLVCR1-2_SLC49-like"/>
</dbReference>
<feature type="region of interest" description="Disordered" evidence="5">
    <location>
        <begin position="1"/>
        <end position="34"/>
    </location>
</feature>
<feature type="transmembrane region" description="Helical" evidence="6">
    <location>
        <begin position="407"/>
        <end position="426"/>
    </location>
</feature>
<evidence type="ECO:0000256" key="2">
    <source>
        <dbReference type="ARBA" id="ARBA00022692"/>
    </source>
</evidence>
<evidence type="ECO:0000256" key="3">
    <source>
        <dbReference type="ARBA" id="ARBA00022989"/>
    </source>
</evidence>
<comment type="subcellular location">
    <subcellularLocation>
        <location evidence="1">Membrane</location>
        <topology evidence="1">Multi-pass membrane protein</topology>
    </subcellularLocation>
</comment>